<evidence type="ECO:0000313" key="3">
    <source>
        <dbReference type="Proteomes" id="UP000030008"/>
    </source>
</evidence>
<organism evidence="2 3">
    <name type="scientific">Clostridium innocuum</name>
    <dbReference type="NCBI Taxonomy" id="1522"/>
    <lineage>
        <taxon>Bacteria</taxon>
        <taxon>Bacillati</taxon>
        <taxon>Bacillota</taxon>
        <taxon>Clostridia</taxon>
        <taxon>Eubacteriales</taxon>
        <taxon>Clostridiaceae</taxon>
        <taxon>Clostridium</taxon>
    </lineage>
</organism>
<keyword evidence="1" id="KW-0472">Membrane</keyword>
<name>A0A099I5V9_CLOIN</name>
<feature type="transmembrane region" description="Helical" evidence="1">
    <location>
        <begin position="9"/>
        <end position="28"/>
    </location>
</feature>
<accession>A0A099I5V9</accession>
<gene>
    <name evidence="2" type="ORF">CIAN88_11495</name>
</gene>
<dbReference type="AlphaFoldDB" id="A0A099I5V9"/>
<dbReference type="EMBL" id="JQIF01000048">
    <property type="protein sequence ID" value="KGJ53090.1"/>
    <property type="molecule type" value="Genomic_DNA"/>
</dbReference>
<evidence type="ECO:0000256" key="1">
    <source>
        <dbReference type="SAM" id="Phobius"/>
    </source>
</evidence>
<proteinExistence type="predicted"/>
<comment type="caution">
    <text evidence="2">The sequence shown here is derived from an EMBL/GenBank/DDBJ whole genome shotgun (WGS) entry which is preliminary data.</text>
</comment>
<reference evidence="2 3" key="1">
    <citation type="submission" date="2014-08" db="EMBL/GenBank/DDBJ databases">
        <title>Clostridium innocuum, an unnegligible vancomycin-resistant pathogen causing extra-intestinal infections.</title>
        <authorList>
            <person name="Feng Y."/>
            <person name="Chiu C.-H."/>
        </authorList>
    </citation>
    <scope>NUCLEOTIDE SEQUENCE [LARGE SCALE GENOMIC DNA]</scope>
    <source>
        <strain evidence="2 3">AN88</strain>
    </source>
</reference>
<keyword evidence="1" id="KW-0812">Transmembrane</keyword>
<sequence>MEVLVMKKWLLIISATVICVAAAFLYFFSLTPKGDTITSRESILNTAISKGNEWTIAKELELGGYIVSGAYSADNKSTLAIFEPTGNGDYKFSTSTNRNSDEIIVGGVAINGEWYDLIWFNGAKTEYAEITYTINGQVQDTLRYSTDDMDIISIKNPEKEYSIHVVYYDNDGNKYE</sequence>
<protein>
    <submittedName>
        <fullName evidence="2">Uncharacterized protein</fullName>
    </submittedName>
</protein>
<dbReference type="Proteomes" id="UP000030008">
    <property type="component" value="Unassembled WGS sequence"/>
</dbReference>
<evidence type="ECO:0000313" key="2">
    <source>
        <dbReference type="EMBL" id="KGJ53090.1"/>
    </source>
</evidence>
<keyword evidence="1" id="KW-1133">Transmembrane helix</keyword>